<proteinExistence type="predicted"/>
<keyword evidence="2" id="KW-1185">Reference proteome</keyword>
<name>A0A1H9RJ97_9PSEU</name>
<gene>
    <name evidence="1" type="ORF">SAMN04488000_111148</name>
</gene>
<protein>
    <submittedName>
        <fullName evidence="1">Uncharacterized protein</fullName>
    </submittedName>
</protein>
<accession>A0A1H9RJ97</accession>
<reference evidence="2" key="1">
    <citation type="submission" date="2016-10" db="EMBL/GenBank/DDBJ databases">
        <authorList>
            <person name="Varghese N."/>
            <person name="Submissions S."/>
        </authorList>
    </citation>
    <scope>NUCLEOTIDE SEQUENCE [LARGE SCALE GENOMIC DNA]</scope>
    <source>
        <strain evidence="2">DSM 44437</strain>
    </source>
</reference>
<dbReference type="AlphaFoldDB" id="A0A1H9RJ97"/>
<dbReference type="STRING" id="65499.SAMN04488000_111148"/>
<dbReference type="Proteomes" id="UP000199503">
    <property type="component" value="Unassembled WGS sequence"/>
</dbReference>
<dbReference type="EMBL" id="FOFV01000011">
    <property type="protein sequence ID" value="SER72870.1"/>
    <property type="molecule type" value="Genomic_DNA"/>
</dbReference>
<evidence type="ECO:0000313" key="1">
    <source>
        <dbReference type="EMBL" id="SER72870.1"/>
    </source>
</evidence>
<dbReference type="Gene3D" id="3.40.50.720">
    <property type="entry name" value="NAD(P)-binding Rossmann-like Domain"/>
    <property type="match status" value="1"/>
</dbReference>
<sequence length="81" mass="9040">MLAEQWGRPVRFEPVSAERWREELVALSEVEDFVNADMAGRITAVAERVAVHGSTMKADLGALARLIGRAPLTFREFARTL</sequence>
<organism evidence="1 2">
    <name type="scientific">Lentzea albida</name>
    <dbReference type="NCBI Taxonomy" id="65499"/>
    <lineage>
        <taxon>Bacteria</taxon>
        <taxon>Bacillati</taxon>
        <taxon>Actinomycetota</taxon>
        <taxon>Actinomycetes</taxon>
        <taxon>Pseudonocardiales</taxon>
        <taxon>Pseudonocardiaceae</taxon>
        <taxon>Lentzea</taxon>
    </lineage>
</organism>
<dbReference type="RefSeq" id="WP_218159746.1">
    <property type="nucleotide sequence ID" value="NZ_FOFV01000011.1"/>
</dbReference>
<evidence type="ECO:0000313" key="2">
    <source>
        <dbReference type="Proteomes" id="UP000199503"/>
    </source>
</evidence>